<keyword evidence="3" id="KW-0472">Membrane</keyword>
<feature type="transmembrane region" description="Helical" evidence="3">
    <location>
        <begin position="1002"/>
        <end position="1025"/>
    </location>
</feature>
<protein>
    <submittedName>
        <fullName evidence="4">Sec1 family</fullName>
    </submittedName>
</protein>
<dbReference type="OrthoDB" id="549905at2759"/>
<keyword evidence="5" id="KW-1185">Reference proteome</keyword>
<keyword evidence="3" id="KW-0812">Transmembrane</keyword>
<dbReference type="AlphaFoldDB" id="A0A9E7L4M8"/>
<feature type="region of interest" description="Disordered" evidence="2">
    <location>
        <begin position="835"/>
        <end position="912"/>
    </location>
</feature>
<dbReference type="SUPFAM" id="SSF56815">
    <property type="entry name" value="Sec1/munc18-like (SM) proteins"/>
    <property type="match status" value="1"/>
</dbReference>
<feature type="compositionally biased region" description="Basic and acidic residues" evidence="2">
    <location>
        <begin position="837"/>
        <end position="862"/>
    </location>
</feature>
<dbReference type="InterPro" id="IPR027482">
    <property type="entry name" value="Sec1-like_dom2"/>
</dbReference>
<gene>
    <name evidence="4" type="ORF">MUK42_14291</name>
</gene>
<proteinExistence type="inferred from homology"/>
<dbReference type="PANTHER" id="PTHR11679">
    <property type="entry name" value="VESICLE PROTEIN SORTING-ASSOCIATED"/>
    <property type="match status" value="1"/>
</dbReference>
<dbReference type="EMBL" id="CP097511">
    <property type="protein sequence ID" value="URE44002.1"/>
    <property type="molecule type" value="Genomic_DNA"/>
</dbReference>
<reference evidence="4" key="1">
    <citation type="submission" date="2022-05" db="EMBL/GenBank/DDBJ databases">
        <title>The Musa troglodytarum L. genome provides insights into the mechanism of non-climacteric behaviour and enrichment of carotenoids.</title>
        <authorList>
            <person name="Wang J."/>
        </authorList>
    </citation>
    <scope>NUCLEOTIDE SEQUENCE</scope>
    <source>
        <tissue evidence="4">Leaf</tissue>
    </source>
</reference>
<comment type="similarity">
    <text evidence="1">Belongs to the STXBP/unc-18/SEC1 family.</text>
</comment>
<organism evidence="4 5">
    <name type="scientific">Musa troglodytarum</name>
    <name type="common">fe'i banana</name>
    <dbReference type="NCBI Taxonomy" id="320322"/>
    <lineage>
        <taxon>Eukaryota</taxon>
        <taxon>Viridiplantae</taxon>
        <taxon>Streptophyta</taxon>
        <taxon>Embryophyta</taxon>
        <taxon>Tracheophyta</taxon>
        <taxon>Spermatophyta</taxon>
        <taxon>Magnoliopsida</taxon>
        <taxon>Liliopsida</taxon>
        <taxon>Zingiberales</taxon>
        <taxon>Musaceae</taxon>
        <taxon>Musa</taxon>
    </lineage>
</organism>
<dbReference type="InterPro" id="IPR001619">
    <property type="entry name" value="Sec1-like"/>
</dbReference>
<evidence type="ECO:0000256" key="3">
    <source>
        <dbReference type="SAM" id="Phobius"/>
    </source>
</evidence>
<evidence type="ECO:0000313" key="4">
    <source>
        <dbReference type="EMBL" id="URE44002.1"/>
    </source>
</evidence>
<accession>A0A9E7L4M8</accession>
<dbReference type="InterPro" id="IPR036045">
    <property type="entry name" value="Sec1-like_sf"/>
</dbReference>
<evidence type="ECO:0000313" key="5">
    <source>
        <dbReference type="Proteomes" id="UP001055439"/>
    </source>
</evidence>
<dbReference type="GO" id="GO:0016192">
    <property type="term" value="P:vesicle-mediated transport"/>
    <property type="evidence" value="ECO:0007669"/>
    <property type="project" value="InterPro"/>
</dbReference>
<keyword evidence="3" id="KW-1133">Transmembrane helix</keyword>
<dbReference type="Gene3D" id="3.40.50.1910">
    <property type="match status" value="1"/>
</dbReference>
<feature type="region of interest" description="Disordered" evidence="2">
    <location>
        <begin position="925"/>
        <end position="960"/>
    </location>
</feature>
<sequence>MASTDLIRSCIDSIRQISDQLADSILYLDAGCLEAFQFIGAFPALLELGVHAVCSLENASPLDMTTSWNSVFVGPTRKVVIITSRLLSDAHRYILRCLGTNRTVLRCIIFTSISEIAHSAYIDSPLGPDAFNEYESLLIQDYEELLKKSGKRRLHFHQEREAEASENDGWADLASGESYQSVDTSSKGDIYADDLVNVTGKQESKKLLVSVHHFPMILCPLSPRVFVLPSEGTVAEACLSNDSDDSVSPGLPSISTGLPSDGEDVPPGATLTANFLYHLAAKMDLKMEIFSLGGTSRLIGKMLMDMSSLYDVGRRNKRSAGLLLVDRTLDLLTPCCHGDSFLDRLFCSLPRRERISSSLPAKSYPAPKIGTHIKVQRAPLDIRIPFGTIFSTDEHATTSTQLSEGIGAFVSGWNAGAIVNESADHADKIITSALDNGYSLLSGSFQSNCAGANYLETLLDRRAKDGAILIKKWLLETLQHENINVNLKGRPGLFSASEIHAMLKKLAQNQMSLIQNKGIIQLVLAAVLALSEPHNSHWDAFVNAEKILSITSLDTSQSLSSQIRDFINTSTSVRSNEQDRRVRPSQSLLSFQDALLLSMIGYILAGESFPTSASSGPFSWEEEHSLKEAVVDAVMENPSSAKLHFLHGLCNELEAKLNKGQEDSAKPPKVDAFDDQWGSWDDEEADDQNEQAYGDMQLKLELRDRVDQLFKFFNKLSSLKRRNLTLREGLVASSKYGSDADTRKGLLYKLLTTLLAKYDVPGLEYHSSAVGRFLKSGFGRFGLGQAKPSFGDQNVLLVFVVGGINNLEIREAVEAVAEYGRPDIELIVGGTTLLTPKEIKQPNEETSHLEDENGDERRQQKQEEEEEEEEEIEGGISIAMYTHGKHAKTESETSSISLSSPPPSPPRPAYYVQSPLEFGDRATATSYHSTPAHPPTHHHHSRDSFTARLSSTPGTRKVSLNYGVTGADRHRDDMPWRDTAAIEEESLLRDGEQEEKRLPRRFYVLAFVAVFLVLFFLFALVLWGASRHQSPQVTMNSITFEDFYVQAGTDSSLVPTDLLTLNSTVKLTYRNTGSFFGVHVTSTPVLIDYYQLAIASGSIDYFYQSRKSRRNLHVAVMSSKLPLYGGGSGLSGPPNGQPVNLTLSFTVRSRAYVLGKLVKPKFYSHVQCAVVMDQTRLNTPVSLKNSCLKKKRKIKGEVDS</sequence>
<feature type="compositionally biased region" description="Acidic residues" evidence="2">
    <location>
        <begin position="863"/>
        <end position="873"/>
    </location>
</feature>
<evidence type="ECO:0000256" key="2">
    <source>
        <dbReference type="SAM" id="MobiDB-lite"/>
    </source>
</evidence>
<name>A0A9E7L4M8_9LILI</name>
<dbReference type="Proteomes" id="UP001055439">
    <property type="component" value="Chromosome 9"/>
</dbReference>
<evidence type="ECO:0000256" key="1">
    <source>
        <dbReference type="ARBA" id="ARBA00009884"/>
    </source>
</evidence>